<reference evidence="2" key="1">
    <citation type="journal article" date="2015" name="Nature">
        <title>Complex archaea that bridge the gap between prokaryotes and eukaryotes.</title>
        <authorList>
            <person name="Spang A."/>
            <person name="Saw J.H."/>
            <person name="Jorgensen S.L."/>
            <person name="Zaremba-Niedzwiedzka K."/>
            <person name="Martijn J."/>
            <person name="Lind A.E."/>
            <person name="van Eijk R."/>
            <person name="Schleper C."/>
            <person name="Guy L."/>
            <person name="Ettema T.J."/>
        </authorList>
    </citation>
    <scope>NUCLEOTIDE SEQUENCE</scope>
</reference>
<proteinExistence type="predicted"/>
<feature type="region of interest" description="Disordered" evidence="1">
    <location>
        <begin position="30"/>
        <end position="53"/>
    </location>
</feature>
<sequence>MQIKPIRVLKGDQVLVSGSVCLDIGSSLAPVRTSAPSEGDAHTSTEPGHAQQASIVETTDQYVVIEVVCSCGSTTRLQCNHAEMAATE</sequence>
<protein>
    <submittedName>
        <fullName evidence="2">Uncharacterized protein</fullName>
    </submittedName>
</protein>
<accession>A0A0F9LHL3</accession>
<evidence type="ECO:0000256" key="1">
    <source>
        <dbReference type="SAM" id="MobiDB-lite"/>
    </source>
</evidence>
<dbReference type="EMBL" id="LAZR01006143">
    <property type="protein sequence ID" value="KKM94409.1"/>
    <property type="molecule type" value="Genomic_DNA"/>
</dbReference>
<dbReference type="AlphaFoldDB" id="A0A0F9LHL3"/>
<feature type="compositionally biased region" description="Polar residues" evidence="1">
    <location>
        <begin position="42"/>
        <end position="53"/>
    </location>
</feature>
<gene>
    <name evidence="2" type="ORF">LCGC14_1198650</name>
</gene>
<organism evidence="2">
    <name type="scientific">marine sediment metagenome</name>
    <dbReference type="NCBI Taxonomy" id="412755"/>
    <lineage>
        <taxon>unclassified sequences</taxon>
        <taxon>metagenomes</taxon>
        <taxon>ecological metagenomes</taxon>
    </lineage>
</organism>
<comment type="caution">
    <text evidence="2">The sequence shown here is derived from an EMBL/GenBank/DDBJ whole genome shotgun (WGS) entry which is preliminary data.</text>
</comment>
<name>A0A0F9LHL3_9ZZZZ</name>
<evidence type="ECO:0000313" key="2">
    <source>
        <dbReference type="EMBL" id="KKM94409.1"/>
    </source>
</evidence>